<evidence type="ECO:0000313" key="3">
    <source>
        <dbReference type="Proteomes" id="UP000030377"/>
    </source>
</evidence>
<feature type="transmembrane region" description="Helical" evidence="1">
    <location>
        <begin position="144"/>
        <end position="161"/>
    </location>
</feature>
<comment type="caution">
    <text evidence="2">The sequence shown here is derived from an EMBL/GenBank/DDBJ whole genome shotgun (WGS) entry which is preliminary data.</text>
</comment>
<organism evidence="2 3">
    <name type="scientific">Bradyrhizobium japonicum</name>
    <dbReference type="NCBI Taxonomy" id="375"/>
    <lineage>
        <taxon>Bacteria</taxon>
        <taxon>Pseudomonadati</taxon>
        <taxon>Pseudomonadota</taxon>
        <taxon>Alphaproteobacteria</taxon>
        <taxon>Hyphomicrobiales</taxon>
        <taxon>Nitrobacteraceae</taxon>
        <taxon>Bradyrhizobium</taxon>
    </lineage>
</organism>
<feature type="transmembrane region" description="Helical" evidence="1">
    <location>
        <begin position="196"/>
        <end position="212"/>
    </location>
</feature>
<dbReference type="AlphaFoldDB" id="A0A0A3XJ94"/>
<feature type="transmembrane region" description="Helical" evidence="1">
    <location>
        <begin position="167"/>
        <end position="189"/>
    </location>
</feature>
<proteinExistence type="predicted"/>
<dbReference type="Proteomes" id="UP000030377">
    <property type="component" value="Unassembled WGS sequence"/>
</dbReference>
<reference evidence="2 3" key="1">
    <citation type="submission" date="2014-09" db="EMBL/GenBank/DDBJ databases">
        <title>Draft genome of Bradyrhizobium japonicum Is-34.</title>
        <authorList>
            <person name="Tsurumaru H."/>
            <person name="Yamakawa T."/>
            <person name="Hashimoto S."/>
            <person name="Okizaki K."/>
            <person name="Kanesaki Y."/>
            <person name="Yoshikawa H."/>
            <person name="Yajima S."/>
        </authorList>
    </citation>
    <scope>NUCLEOTIDE SEQUENCE [LARGE SCALE GENOMIC DNA]</scope>
    <source>
        <strain evidence="2 3">Is-34</strain>
    </source>
</reference>
<name>A0A0A3XJ94_BRAJP</name>
<keyword evidence="1" id="KW-0472">Membrane</keyword>
<feature type="transmembrane region" description="Helical" evidence="1">
    <location>
        <begin position="322"/>
        <end position="340"/>
    </location>
</feature>
<evidence type="ECO:0008006" key="4">
    <source>
        <dbReference type="Google" id="ProtNLM"/>
    </source>
</evidence>
<feature type="transmembrane region" description="Helical" evidence="1">
    <location>
        <begin position="346"/>
        <end position="365"/>
    </location>
</feature>
<feature type="transmembrane region" description="Helical" evidence="1">
    <location>
        <begin position="218"/>
        <end position="234"/>
    </location>
</feature>
<dbReference type="RefSeq" id="WP_028158267.1">
    <property type="nucleotide sequence ID" value="NZ_JANUDC010000001.1"/>
</dbReference>
<gene>
    <name evidence="2" type="ORF">MA20_44685</name>
</gene>
<evidence type="ECO:0000256" key="1">
    <source>
        <dbReference type="SAM" id="Phobius"/>
    </source>
</evidence>
<feature type="transmembrane region" description="Helical" evidence="1">
    <location>
        <begin position="241"/>
        <end position="263"/>
    </location>
</feature>
<accession>A0A0A3XJ94</accession>
<feature type="transmembrane region" description="Helical" evidence="1">
    <location>
        <begin position="119"/>
        <end position="137"/>
    </location>
</feature>
<dbReference type="STRING" id="375.BKD09_RS38710"/>
<dbReference type="EMBL" id="JRPN01000048">
    <property type="protein sequence ID" value="KGT73334.1"/>
    <property type="molecule type" value="Genomic_DNA"/>
</dbReference>
<keyword evidence="1" id="KW-1133">Transmembrane helix</keyword>
<evidence type="ECO:0000313" key="2">
    <source>
        <dbReference type="EMBL" id="KGT73334.1"/>
    </source>
</evidence>
<keyword evidence="1" id="KW-0812">Transmembrane</keyword>
<feature type="transmembrane region" description="Helical" evidence="1">
    <location>
        <begin position="297"/>
        <end position="315"/>
    </location>
</feature>
<protein>
    <recommendedName>
        <fullName evidence="4">Glycosyltransferase RgtA/B/C/D-like domain-containing protein</fullName>
    </recommendedName>
</protein>
<sequence>MPIRVVKVLFSIVFLAILASNIRLISYWSESRGVYDDICYLRQAHLFQRFGWQGLDTSLARETDGYLAAKLRSIGYPNWNEPTLAPCHTQTADGSKRVMTPPPGTGFVLGLFPEGFQVVPLYVVANLIIAGFALYGLWRAREPLSLTSAALLGALSIYFMINPTKASYSMAPTMVVCALAGLLTARLFVDEGRRHLLMVAAVGVLLGLSASFRIANVVLSAGYFLFFGLSFLIWRTRETFVSGIALGLSFLVGLLPVFAANLVNSGHPLVSAYGGQDTAPPSLDPAVLLAYLRDTQFPLIVIACVGTALLWRYAGHGGVRKLALLVAGNLALNLAFFATHPVFTQYYVIPILMLSLWTLLFAAVLSRSPAQGFIAHEADGPRPSEMLSRISH</sequence>